<keyword evidence="2" id="KW-1185">Reference proteome</keyword>
<reference evidence="1 2" key="1">
    <citation type="submission" date="2019-05" db="EMBL/GenBank/DDBJ databases">
        <title>Another draft genome of Portunus trituberculatus and its Hox gene families provides insights of decapod evolution.</title>
        <authorList>
            <person name="Jeong J.-H."/>
            <person name="Song I."/>
            <person name="Kim S."/>
            <person name="Choi T."/>
            <person name="Kim D."/>
            <person name="Ryu S."/>
            <person name="Kim W."/>
        </authorList>
    </citation>
    <scope>NUCLEOTIDE SEQUENCE [LARGE SCALE GENOMIC DNA]</scope>
    <source>
        <tissue evidence="1">Muscle</tissue>
    </source>
</reference>
<sequence>MVPLARHNEAAGMSVSIVSCVP</sequence>
<gene>
    <name evidence="1" type="ORF">E2C01_051124</name>
</gene>
<protein>
    <submittedName>
        <fullName evidence="1">Uncharacterized protein</fullName>
    </submittedName>
</protein>
<dbReference type="AlphaFoldDB" id="A0A5B7GA61"/>
<evidence type="ECO:0000313" key="1">
    <source>
        <dbReference type="EMBL" id="MPC57150.1"/>
    </source>
</evidence>
<proteinExistence type="predicted"/>
<comment type="caution">
    <text evidence="1">The sequence shown here is derived from an EMBL/GenBank/DDBJ whole genome shotgun (WGS) entry which is preliminary data.</text>
</comment>
<dbReference type="EMBL" id="VSRR010014541">
    <property type="protein sequence ID" value="MPC57150.1"/>
    <property type="molecule type" value="Genomic_DNA"/>
</dbReference>
<accession>A0A5B7GA61</accession>
<dbReference type="PROSITE" id="PS51257">
    <property type="entry name" value="PROKAR_LIPOPROTEIN"/>
    <property type="match status" value="1"/>
</dbReference>
<organism evidence="1 2">
    <name type="scientific">Portunus trituberculatus</name>
    <name type="common">Swimming crab</name>
    <name type="synonym">Neptunus trituberculatus</name>
    <dbReference type="NCBI Taxonomy" id="210409"/>
    <lineage>
        <taxon>Eukaryota</taxon>
        <taxon>Metazoa</taxon>
        <taxon>Ecdysozoa</taxon>
        <taxon>Arthropoda</taxon>
        <taxon>Crustacea</taxon>
        <taxon>Multicrustacea</taxon>
        <taxon>Malacostraca</taxon>
        <taxon>Eumalacostraca</taxon>
        <taxon>Eucarida</taxon>
        <taxon>Decapoda</taxon>
        <taxon>Pleocyemata</taxon>
        <taxon>Brachyura</taxon>
        <taxon>Eubrachyura</taxon>
        <taxon>Portunoidea</taxon>
        <taxon>Portunidae</taxon>
        <taxon>Portuninae</taxon>
        <taxon>Portunus</taxon>
    </lineage>
</organism>
<dbReference type="Proteomes" id="UP000324222">
    <property type="component" value="Unassembled WGS sequence"/>
</dbReference>
<name>A0A5B7GA61_PORTR</name>
<evidence type="ECO:0000313" key="2">
    <source>
        <dbReference type="Proteomes" id="UP000324222"/>
    </source>
</evidence>